<dbReference type="EMBL" id="RHFK02000019">
    <property type="protein sequence ID" value="TWW59277.1"/>
    <property type="molecule type" value="Genomic_DNA"/>
</dbReference>
<gene>
    <name evidence="1" type="ORF">D4764_06G0008070</name>
</gene>
<keyword evidence="2" id="KW-1185">Reference proteome</keyword>
<dbReference type="AlphaFoldDB" id="A0A5C6N0R2"/>
<evidence type="ECO:0000313" key="1">
    <source>
        <dbReference type="EMBL" id="TWW59277.1"/>
    </source>
</evidence>
<evidence type="ECO:0000313" key="2">
    <source>
        <dbReference type="Proteomes" id="UP000324091"/>
    </source>
</evidence>
<reference evidence="1 2" key="1">
    <citation type="submission" date="2019-04" db="EMBL/GenBank/DDBJ databases">
        <title>Chromosome genome assembly for Takifugu flavidus.</title>
        <authorList>
            <person name="Xiao S."/>
        </authorList>
    </citation>
    <scope>NUCLEOTIDE SEQUENCE [LARGE SCALE GENOMIC DNA]</scope>
    <source>
        <strain evidence="1">HTHZ2018</strain>
        <tissue evidence="1">Muscle</tissue>
    </source>
</reference>
<protein>
    <submittedName>
        <fullName evidence="1">Uncharacterized protein</fullName>
    </submittedName>
</protein>
<comment type="caution">
    <text evidence="1">The sequence shown here is derived from an EMBL/GenBank/DDBJ whole genome shotgun (WGS) entry which is preliminary data.</text>
</comment>
<dbReference type="Proteomes" id="UP000324091">
    <property type="component" value="Chromosome 6"/>
</dbReference>
<proteinExistence type="predicted"/>
<name>A0A5C6N0R2_9TELE</name>
<organism evidence="1 2">
    <name type="scientific">Takifugu flavidus</name>
    <name type="common">sansaifugu</name>
    <dbReference type="NCBI Taxonomy" id="433684"/>
    <lineage>
        <taxon>Eukaryota</taxon>
        <taxon>Metazoa</taxon>
        <taxon>Chordata</taxon>
        <taxon>Craniata</taxon>
        <taxon>Vertebrata</taxon>
        <taxon>Euteleostomi</taxon>
        <taxon>Actinopterygii</taxon>
        <taxon>Neopterygii</taxon>
        <taxon>Teleostei</taxon>
        <taxon>Neoteleostei</taxon>
        <taxon>Acanthomorphata</taxon>
        <taxon>Eupercaria</taxon>
        <taxon>Tetraodontiformes</taxon>
        <taxon>Tetradontoidea</taxon>
        <taxon>Tetraodontidae</taxon>
        <taxon>Takifugu</taxon>
    </lineage>
</organism>
<accession>A0A5C6N0R2</accession>
<sequence length="276" mass="31441">MAIRVSSMSENVTEQLNQDLAKRRWFSIQCDNQKRSPLLRLSEAPPPQLQRRQVRGMVRQPRYVCATFHGCQIRSALLVDACAIPMCQAMGLFQNGIYQTGQENRSAVWDPPNSFNFHCPPFPSKLFPVEKLLLDHNQVFPCRILTEDRENILPDPSTIYHIPVPSLTMFPSKSDHNLVLLSPSYTPVVQQQSVTVRTVRKWSDSAMDCLQDPLETTNWSALCEPHGEDLDGLTDCVSDYNKFCTETSSQVWLPLLKVLGVEMVWLRDWPAPQGRA</sequence>